<organism evidence="2 3">
    <name type="scientific">Psychroflexus aurantiacus</name>
    <dbReference type="NCBI Taxonomy" id="2709310"/>
    <lineage>
        <taxon>Bacteria</taxon>
        <taxon>Pseudomonadati</taxon>
        <taxon>Bacteroidota</taxon>
        <taxon>Flavobacteriia</taxon>
        <taxon>Flavobacteriales</taxon>
        <taxon>Flavobacteriaceae</taxon>
        <taxon>Psychroflexus</taxon>
    </lineage>
</organism>
<name>A0A6B3R3W8_9FLAO</name>
<keyword evidence="1" id="KW-1133">Transmembrane helix</keyword>
<proteinExistence type="predicted"/>
<feature type="transmembrane region" description="Helical" evidence="1">
    <location>
        <begin position="49"/>
        <end position="67"/>
    </location>
</feature>
<reference evidence="2 3" key="1">
    <citation type="submission" date="2020-02" db="EMBL/GenBank/DDBJ databases">
        <title>Flavobacteriaceae Psychroflexus bacterium YR1-1, complete genome.</title>
        <authorList>
            <person name="Li Y."/>
            <person name="Wu S."/>
        </authorList>
    </citation>
    <scope>NUCLEOTIDE SEQUENCE [LARGE SCALE GENOMIC DNA]</scope>
    <source>
        <strain evidence="2 3">YR1-1</strain>
    </source>
</reference>
<comment type="caution">
    <text evidence="2">The sequence shown here is derived from an EMBL/GenBank/DDBJ whole genome shotgun (WGS) entry which is preliminary data.</text>
</comment>
<evidence type="ECO:0000256" key="1">
    <source>
        <dbReference type="SAM" id="Phobius"/>
    </source>
</evidence>
<dbReference type="AlphaFoldDB" id="A0A6B3R3W8"/>
<sequence>MKKTIVIALTTVLILTFVVLSMGGGHGFFWPAKVVYPYSMIISVMNNQIGILAIIIAVVQIPIYGILMTKKPKWTMIILGIHIVSAIICLNLPTDTFSG</sequence>
<evidence type="ECO:0000313" key="3">
    <source>
        <dbReference type="Proteomes" id="UP000478505"/>
    </source>
</evidence>
<evidence type="ECO:0000313" key="2">
    <source>
        <dbReference type="EMBL" id="NEV95093.1"/>
    </source>
</evidence>
<dbReference type="EMBL" id="JAAIKD010000031">
    <property type="protein sequence ID" value="NEV95093.1"/>
    <property type="molecule type" value="Genomic_DNA"/>
</dbReference>
<keyword evidence="3" id="KW-1185">Reference proteome</keyword>
<accession>A0A6B3R3W8</accession>
<keyword evidence="1" id="KW-0472">Membrane</keyword>
<dbReference type="Proteomes" id="UP000478505">
    <property type="component" value="Unassembled WGS sequence"/>
</dbReference>
<feature type="transmembrane region" description="Helical" evidence="1">
    <location>
        <begin position="74"/>
        <end position="93"/>
    </location>
</feature>
<protein>
    <submittedName>
        <fullName evidence="2">Uncharacterized protein</fullName>
    </submittedName>
</protein>
<keyword evidence="1" id="KW-0812">Transmembrane</keyword>
<gene>
    <name evidence="2" type="ORF">G3567_13205</name>
</gene>